<sequence length="450" mass="49850">MGAAESFIGQDGSNPRLPGEWPRLSNEGPQWQRNLETVWERVTRDFEREKERTEDALRTWNEREREKREQWRQETLKNVEKLKADTQKNVEKLKADTQKNVDKLKSDAIKNIDNLRENLQNLITPREARDSGSKKSAAIPFSQIWERSPAHQKDGKKQLNNENVDTEKDKDVLQRLGIDPKDLSLSGQEQVLQSRGTDPLNPLREEGAFMSRSSTLDSSELVWPNGTSSPQLSSPTKPAGPKGSNGDDGLDISEYKSSEVTSSMGDCEVTEYNSPQRSTLSSLVSVSESDDDNQGTEEERVAQWHRGQMEQKEHKAGMSKRGSLSEGNSPIPAKKEPHRAEIKKNTSQEVVVGEEDGWSPSLPIEKSATIPNQNNSSISSVLGTEPVQEWFPSPPMKNVTAPSYQKSANNTSISGASGPHPETHGGADECSITGTGGVSGEHSQWIVEEA</sequence>
<feature type="coiled-coil region" evidence="1">
    <location>
        <begin position="43"/>
        <end position="107"/>
    </location>
</feature>
<dbReference type="SUPFAM" id="SSF58113">
    <property type="entry name" value="Apolipoprotein A-I"/>
    <property type="match status" value="1"/>
</dbReference>
<keyword evidence="1" id="KW-0175">Coiled coil</keyword>
<feature type="region of interest" description="Disordered" evidence="2">
    <location>
        <begin position="123"/>
        <end position="450"/>
    </location>
</feature>
<dbReference type="AlphaFoldDB" id="A0A7S3XM92"/>
<feature type="compositionally biased region" description="Polar residues" evidence="2">
    <location>
        <begin position="185"/>
        <end position="196"/>
    </location>
</feature>
<feature type="compositionally biased region" description="Polar residues" evidence="2">
    <location>
        <begin position="369"/>
        <end position="382"/>
    </location>
</feature>
<evidence type="ECO:0000256" key="1">
    <source>
        <dbReference type="SAM" id="Coils"/>
    </source>
</evidence>
<proteinExistence type="predicted"/>
<reference evidence="3" key="1">
    <citation type="submission" date="2021-01" db="EMBL/GenBank/DDBJ databases">
        <authorList>
            <person name="Corre E."/>
            <person name="Pelletier E."/>
            <person name="Niang G."/>
            <person name="Scheremetjew M."/>
            <person name="Finn R."/>
            <person name="Kale V."/>
            <person name="Holt S."/>
            <person name="Cochrane G."/>
            <person name="Meng A."/>
            <person name="Brown T."/>
            <person name="Cohen L."/>
        </authorList>
    </citation>
    <scope>NUCLEOTIDE SEQUENCE</scope>
    <source>
        <strain evidence="3">CCMP3107</strain>
    </source>
</reference>
<feature type="compositionally biased region" description="Polar residues" evidence="2">
    <location>
        <begin position="225"/>
        <end position="236"/>
    </location>
</feature>
<evidence type="ECO:0000256" key="2">
    <source>
        <dbReference type="SAM" id="MobiDB-lite"/>
    </source>
</evidence>
<feature type="compositionally biased region" description="Polar residues" evidence="2">
    <location>
        <begin position="400"/>
        <end position="415"/>
    </location>
</feature>
<dbReference type="EMBL" id="HBIU01012045">
    <property type="protein sequence ID" value="CAE0626708.1"/>
    <property type="molecule type" value="Transcribed_RNA"/>
</dbReference>
<protein>
    <submittedName>
        <fullName evidence="3">Uncharacterized protein</fullName>
    </submittedName>
</protein>
<name>A0A7S3XM92_HETAK</name>
<feature type="compositionally biased region" description="Low complexity" evidence="2">
    <location>
        <begin position="278"/>
        <end position="287"/>
    </location>
</feature>
<gene>
    <name evidence="3" type="ORF">HAKA00212_LOCUS5384</name>
</gene>
<feature type="compositionally biased region" description="Basic and acidic residues" evidence="2">
    <location>
        <begin position="333"/>
        <end position="346"/>
    </location>
</feature>
<evidence type="ECO:0000313" key="3">
    <source>
        <dbReference type="EMBL" id="CAE0626708.1"/>
    </source>
</evidence>
<feature type="region of interest" description="Disordered" evidence="2">
    <location>
        <begin position="1"/>
        <end position="29"/>
    </location>
</feature>
<feature type="compositionally biased region" description="Basic and acidic residues" evidence="2">
    <location>
        <begin position="297"/>
        <end position="316"/>
    </location>
</feature>
<accession>A0A7S3XM92</accession>
<feature type="compositionally biased region" description="Basic and acidic residues" evidence="2">
    <location>
        <begin position="148"/>
        <end position="182"/>
    </location>
</feature>
<organism evidence="3">
    <name type="scientific">Heterosigma akashiwo</name>
    <name type="common">Chromophytic alga</name>
    <name type="synonym">Heterosigma carterae</name>
    <dbReference type="NCBI Taxonomy" id="2829"/>
    <lineage>
        <taxon>Eukaryota</taxon>
        <taxon>Sar</taxon>
        <taxon>Stramenopiles</taxon>
        <taxon>Ochrophyta</taxon>
        <taxon>Raphidophyceae</taxon>
        <taxon>Chattonellales</taxon>
        <taxon>Chattonellaceae</taxon>
        <taxon>Heterosigma</taxon>
    </lineage>
</organism>